<sequence>MLSLIVDLLQGIYESRDASRLRHAAINGYESAWRLRQQTDDSREDLLLTAIARGGSGAQLQPPYAPDVQAAVDAWNAGLSPQQAGAAIRAASR</sequence>
<dbReference type="RefSeq" id="WP_344048358.1">
    <property type="nucleotide sequence ID" value="NZ_BAAAPB010000008.1"/>
</dbReference>
<name>A0ABN2RXB6_9ACTN</name>
<accession>A0ABN2RXB6</accession>
<evidence type="ECO:0000313" key="2">
    <source>
        <dbReference type="Proteomes" id="UP001500571"/>
    </source>
</evidence>
<protein>
    <submittedName>
        <fullName evidence="1">Uncharacterized protein</fullName>
    </submittedName>
</protein>
<keyword evidence="2" id="KW-1185">Reference proteome</keyword>
<evidence type="ECO:0000313" key="1">
    <source>
        <dbReference type="EMBL" id="GAA1976508.1"/>
    </source>
</evidence>
<gene>
    <name evidence="1" type="ORF">GCM10009798_42140</name>
</gene>
<dbReference type="EMBL" id="BAAAPB010000008">
    <property type="protein sequence ID" value="GAA1976508.1"/>
    <property type="molecule type" value="Genomic_DNA"/>
</dbReference>
<proteinExistence type="predicted"/>
<dbReference type="Proteomes" id="UP001500571">
    <property type="component" value="Unassembled WGS sequence"/>
</dbReference>
<reference evidence="1 2" key="1">
    <citation type="journal article" date="2019" name="Int. J. Syst. Evol. Microbiol.">
        <title>The Global Catalogue of Microorganisms (GCM) 10K type strain sequencing project: providing services to taxonomists for standard genome sequencing and annotation.</title>
        <authorList>
            <consortium name="The Broad Institute Genomics Platform"/>
            <consortium name="The Broad Institute Genome Sequencing Center for Infectious Disease"/>
            <person name="Wu L."/>
            <person name="Ma J."/>
        </authorList>
    </citation>
    <scope>NUCLEOTIDE SEQUENCE [LARGE SCALE GENOMIC DNA]</scope>
    <source>
        <strain evidence="1 2">JCM 15309</strain>
    </source>
</reference>
<organism evidence="1 2">
    <name type="scientific">Nocardioides panacihumi</name>
    <dbReference type="NCBI Taxonomy" id="400774"/>
    <lineage>
        <taxon>Bacteria</taxon>
        <taxon>Bacillati</taxon>
        <taxon>Actinomycetota</taxon>
        <taxon>Actinomycetes</taxon>
        <taxon>Propionibacteriales</taxon>
        <taxon>Nocardioidaceae</taxon>
        <taxon>Nocardioides</taxon>
    </lineage>
</organism>
<comment type="caution">
    <text evidence="1">The sequence shown here is derived from an EMBL/GenBank/DDBJ whole genome shotgun (WGS) entry which is preliminary data.</text>
</comment>